<dbReference type="Pfam" id="PF13432">
    <property type="entry name" value="TPR_16"/>
    <property type="match status" value="1"/>
</dbReference>
<evidence type="ECO:0000256" key="1">
    <source>
        <dbReference type="PROSITE-ProRule" id="PRU00339"/>
    </source>
</evidence>
<name>A0A0S7YDN4_UNCT6</name>
<dbReference type="Gene3D" id="1.25.40.10">
    <property type="entry name" value="Tetratricopeptide repeat domain"/>
    <property type="match status" value="1"/>
</dbReference>
<organism evidence="2 3">
    <name type="scientific">candidate division TA06 bacterium DG_78</name>
    <dbReference type="NCBI Taxonomy" id="1703772"/>
    <lineage>
        <taxon>Bacteria</taxon>
        <taxon>Bacteria division TA06</taxon>
    </lineage>
</organism>
<dbReference type="Proteomes" id="UP000051012">
    <property type="component" value="Unassembled WGS sequence"/>
</dbReference>
<reference evidence="2 3" key="1">
    <citation type="journal article" date="2015" name="Microbiome">
        <title>Genomic resolution of linkages in carbon, nitrogen, and sulfur cycling among widespread estuary sediment bacteria.</title>
        <authorList>
            <person name="Baker B.J."/>
            <person name="Lazar C.S."/>
            <person name="Teske A.P."/>
            <person name="Dick G.J."/>
        </authorList>
    </citation>
    <scope>NUCLEOTIDE SEQUENCE [LARGE SCALE GENOMIC DNA]</scope>
    <source>
        <strain evidence="2">DG_78</strain>
    </source>
</reference>
<evidence type="ECO:0008006" key="4">
    <source>
        <dbReference type="Google" id="ProtNLM"/>
    </source>
</evidence>
<dbReference type="PROSITE" id="PS50005">
    <property type="entry name" value="TPR"/>
    <property type="match status" value="1"/>
</dbReference>
<dbReference type="EMBL" id="LJNI01000061">
    <property type="protein sequence ID" value="KPJ72682.1"/>
    <property type="molecule type" value="Genomic_DNA"/>
</dbReference>
<comment type="caution">
    <text evidence="2">The sequence shown here is derived from an EMBL/GenBank/DDBJ whole genome shotgun (WGS) entry which is preliminary data.</text>
</comment>
<proteinExistence type="predicted"/>
<protein>
    <recommendedName>
        <fullName evidence="4">Tetratricopeptide repeat protein</fullName>
    </recommendedName>
</protein>
<dbReference type="AlphaFoldDB" id="A0A0S7YDN4"/>
<dbReference type="InterPro" id="IPR011990">
    <property type="entry name" value="TPR-like_helical_dom_sf"/>
</dbReference>
<accession>A0A0S7YDN4</accession>
<dbReference type="SUPFAM" id="SSF48452">
    <property type="entry name" value="TPR-like"/>
    <property type="match status" value="2"/>
</dbReference>
<gene>
    <name evidence="2" type="ORF">AMJ52_05500</name>
</gene>
<evidence type="ECO:0000313" key="2">
    <source>
        <dbReference type="EMBL" id="KPJ72682.1"/>
    </source>
</evidence>
<keyword evidence="1" id="KW-0802">TPR repeat</keyword>
<evidence type="ECO:0000313" key="3">
    <source>
        <dbReference type="Proteomes" id="UP000051012"/>
    </source>
</evidence>
<dbReference type="InterPro" id="IPR019734">
    <property type="entry name" value="TPR_rpt"/>
</dbReference>
<sequence>MIRTVSTKCVLLCFLIPYVLLIGAQSDFEMAEKAYEQGMYSITQVYLEHLLQDDPLNPHVPDAIYYLIKIYDMRGDFINLIYYTNQFLVHHIYNHRCQEVFDFLLEKLSEKRAYILAYEYIKNYDYFATNYSLLEIIGYGLIHSSQYDSGDYVLSLCPQTDTIKIVRARLQADPEQKIGILKTVEGVKGNVYLIEQYLAIGDTITAYEIYQKIPKAEVTTDLLYRFTKIALLFEKTIVREFTARLDKNKGFSNKCILLETLATGYLARKITPEDEEEMKLLIQVSEIESVSTSPPESIDVDSLLLYASHIETRSSYYLDSVYCEKLIKEDRIEEADNVMSGYFHYANVRDYVRTVRARKYFKNKNYHKAMTEIILSNSKSPEMLFLLAECSKELGKNPAALYATVVDAAADTVLSCRALKGLIESEFANGNYNNIVGYTVEDFENDTTLIRLYVKSLARTGQHKKANAIFTTYFSGVDYDVANYYGEFLVQSENYHSARHHYDSLITFTNDNMPASVYYNWALIPFFQGDIDTARARFNLYIKNFENTENYYKALFKIATIHYTQEHYDSAGYYYGRASVDSSLQLDALQNQVICYKRAAYWNGVIEVGSQILETIDEDGEASVRFDIGYALLRAGKPKYAIEQLGIAARHASTPEYYYWLGEAYLSKGDLVRAFYEYQKIVDVFPKDDMWYPTALYKTGIILELIDDLEAARKVYEKMIRARGLGDIWGAEAQKRLEGLE</sequence>
<feature type="repeat" description="TPR" evidence="1">
    <location>
        <begin position="655"/>
        <end position="688"/>
    </location>
</feature>